<dbReference type="AlphaFoldDB" id="A0A1J9QNE6"/>
<dbReference type="EMBL" id="MNUE01000068">
    <property type="protein sequence ID" value="OJD29984.1"/>
    <property type="molecule type" value="Genomic_DNA"/>
</dbReference>
<feature type="compositionally biased region" description="Basic residues" evidence="1">
    <location>
        <begin position="1"/>
        <end position="14"/>
    </location>
</feature>
<feature type="compositionally biased region" description="Basic and acidic residues" evidence="1">
    <location>
        <begin position="555"/>
        <end position="564"/>
    </location>
</feature>
<feature type="domain" description="DUF7924" evidence="2">
    <location>
        <begin position="279"/>
        <end position="504"/>
    </location>
</feature>
<evidence type="ECO:0000313" key="3">
    <source>
        <dbReference type="EMBL" id="OJD29984.1"/>
    </source>
</evidence>
<evidence type="ECO:0000259" key="2">
    <source>
        <dbReference type="Pfam" id="PF25545"/>
    </source>
</evidence>
<sequence>MGQRKRGRPGKPAKKVVAAPQRSSTVTAQTKKQRARATDKSPQRHSRRVQGLPAELSDNQPAPAGQGNPEAQERLESPPPAAATSAPRISPSPKPTESPNGGARSEDAASGTTLAQGPDDEPKVTVTDQEQHSEALATVATSYGDRTEDWVMNGSFSPGPMIENMRGRPALQPDSSISSRATAHRRLQGNKKSSAPKSNNASSSTPKESGSSNADYKAHGFRAELEKGDQGVQLFLHEYCNDEEDEESGVDDATEALLNRLHEQSYGPLADYRYQTDEFRMRLEKLEDKNERGVVRTLDELICPAAEDLAALTYRNTKLRPTYRKLVDLYSEPWVKTRSPLTGFKHPQPDHCVGFLRQAFSEPEWGLLDRVPEVTAAATDTMHFPFLTCEAKSSREHLFYADNQNAYSMMVAVSSAVRLFRAARMEASVHRKILAFSISYNNKHVSLDGFYPVIAGSRTGIYRKRIFELLISPGSSSRWQSWYFVRSIYEVWVPEHLNHLRAAINSPKLAVDLSRVPGRTSATPSPSDSAVRLQQLELQSPAPIGAPSDNLSEYNSRDRVRRAVTEPPVSDMNPKKLRTA</sequence>
<feature type="region of interest" description="Disordered" evidence="1">
    <location>
        <begin position="1"/>
        <end position="215"/>
    </location>
</feature>
<dbReference type="PANTHER" id="PTHR42470:SF2">
    <property type="match status" value="1"/>
</dbReference>
<dbReference type="OrthoDB" id="5132737at2759"/>
<reference evidence="3 4" key="1">
    <citation type="submission" date="2016-10" db="EMBL/GenBank/DDBJ databases">
        <title>Proteomics and genomics reveal pathogen-plant mechanisms compatible with a hemibiotrophic lifestyle of Diplodia corticola.</title>
        <authorList>
            <person name="Fernandes I."/>
            <person name="De Jonge R."/>
            <person name="Van De Peer Y."/>
            <person name="Devreese B."/>
            <person name="Alves A."/>
            <person name="Esteves A.C."/>
        </authorList>
    </citation>
    <scope>NUCLEOTIDE SEQUENCE [LARGE SCALE GENOMIC DNA]</scope>
    <source>
        <strain evidence="3 4">CBS 112549</strain>
    </source>
</reference>
<evidence type="ECO:0000256" key="1">
    <source>
        <dbReference type="SAM" id="MobiDB-lite"/>
    </source>
</evidence>
<feature type="compositionally biased region" description="Polar residues" evidence="1">
    <location>
        <begin position="21"/>
        <end position="30"/>
    </location>
</feature>
<dbReference type="Pfam" id="PF25545">
    <property type="entry name" value="DUF7924"/>
    <property type="match status" value="1"/>
</dbReference>
<comment type="caution">
    <text evidence="3">The sequence shown here is derived from an EMBL/GenBank/DDBJ whole genome shotgun (WGS) entry which is preliminary data.</text>
</comment>
<dbReference type="Proteomes" id="UP000183809">
    <property type="component" value="Unassembled WGS sequence"/>
</dbReference>
<feature type="compositionally biased region" description="Polar residues" evidence="1">
    <location>
        <begin position="205"/>
        <end position="214"/>
    </location>
</feature>
<accession>A0A1J9QNE6</accession>
<gene>
    <name evidence="3" type="ORF">BKCO1_680004</name>
</gene>
<dbReference type="RefSeq" id="XP_020126244.1">
    <property type="nucleotide sequence ID" value="XM_020278413.1"/>
</dbReference>
<protein>
    <recommendedName>
        <fullName evidence="2">DUF7924 domain-containing protein</fullName>
    </recommendedName>
</protein>
<dbReference type="GeneID" id="31018674"/>
<organism evidence="3 4">
    <name type="scientific">Diplodia corticola</name>
    <dbReference type="NCBI Taxonomy" id="236234"/>
    <lineage>
        <taxon>Eukaryota</taxon>
        <taxon>Fungi</taxon>
        <taxon>Dikarya</taxon>
        <taxon>Ascomycota</taxon>
        <taxon>Pezizomycotina</taxon>
        <taxon>Dothideomycetes</taxon>
        <taxon>Dothideomycetes incertae sedis</taxon>
        <taxon>Botryosphaeriales</taxon>
        <taxon>Botryosphaeriaceae</taxon>
        <taxon>Diplodia</taxon>
    </lineage>
</organism>
<proteinExistence type="predicted"/>
<name>A0A1J9QNE6_9PEZI</name>
<dbReference type="InterPro" id="IPR057684">
    <property type="entry name" value="DUF7924"/>
</dbReference>
<feature type="compositionally biased region" description="Low complexity" evidence="1">
    <location>
        <begin position="190"/>
        <end position="204"/>
    </location>
</feature>
<feature type="region of interest" description="Disordered" evidence="1">
    <location>
        <begin position="539"/>
        <end position="580"/>
    </location>
</feature>
<evidence type="ECO:0000313" key="4">
    <source>
        <dbReference type="Proteomes" id="UP000183809"/>
    </source>
</evidence>
<keyword evidence="4" id="KW-1185">Reference proteome</keyword>
<dbReference type="STRING" id="236234.A0A1J9QNE6"/>
<dbReference type="PANTHER" id="PTHR42470">
    <property type="entry name" value="VAST DOMAIN-CONTAINING PROTEIN"/>
    <property type="match status" value="1"/>
</dbReference>